<name>A0ABW3T939_9RHOB</name>
<dbReference type="PANTHER" id="PTHR30290">
    <property type="entry name" value="PERIPLASMIC BINDING COMPONENT OF ABC TRANSPORTER"/>
    <property type="match status" value="1"/>
</dbReference>
<dbReference type="Gene3D" id="3.90.76.10">
    <property type="entry name" value="Dipeptide-binding Protein, Domain 1"/>
    <property type="match status" value="1"/>
</dbReference>
<dbReference type="CDD" id="cd08503">
    <property type="entry name" value="PBP2_NikA_DppA_OppA_like_17"/>
    <property type="match status" value="1"/>
</dbReference>
<dbReference type="SUPFAM" id="SSF53850">
    <property type="entry name" value="Periplasmic binding protein-like II"/>
    <property type="match status" value="1"/>
</dbReference>
<evidence type="ECO:0000256" key="3">
    <source>
        <dbReference type="ARBA" id="ARBA00022448"/>
    </source>
</evidence>
<evidence type="ECO:0000256" key="1">
    <source>
        <dbReference type="ARBA" id="ARBA00004418"/>
    </source>
</evidence>
<keyword evidence="4" id="KW-0732">Signal</keyword>
<comment type="subcellular location">
    <subcellularLocation>
        <location evidence="1">Periplasm</location>
    </subcellularLocation>
</comment>
<dbReference type="PIRSF" id="PIRSF002741">
    <property type="entry name" value="MppA"/>
    <property type="match status" value="1"/>
</dbReference>
<evidence type="ECO:0000259" key="5">
    <source>
        <dbReference type="Pfam" id="PF00496"/>
    </source>
</evidence>
<evidence type="ECO:0000256" key="2">
    <source>
        <dbReference type="ARBA" id="ARBA00005695"/>
    </source>
</evidence>
<keyword evidence="7" id="KW-1185">Reference proteome</keyword>
<protein>
    <submittedName>
        <fullName evidence="6">ABC transporter substrate-binding protein</fullName>
    </submittedName>
</protein>
<comment type="caution">
    <text evidence="6">The sequence shown here is derived from an EMBL/GenBank/DDBJ whole genome shotgun (WGS) entry which is preliminary data.</text>
</comment>
<reference evidence="7" key="1">
    <citation type="journal article" date="2019" name="Int. J. Syst. Evol. Microbiol.">
        <title>The Global Catalogue of Microorganisms (GCM) 10K type strain sequencing project: providing services to taxonomists for standard genome sequencing and annotation.</title>
        <authorList>
            <consortium name="The Broad Institute Genomics Platform"/>
            <consortium name="The Broad Institute Genome Sequencing Center for Infectious Disease"/>
            <person name="Wu L."/>
            <person name="Ma J."/>
        </authorList>
    </citation>
    <scope>NUCLEOTIDE SEQUENCE [LARGE SCALE GENOMIC DNA]</scope>
    <source>
        <strain evidence="7">CCUG 55328</strain>
    </source>
</reference>
<dbReference type="InterPro" id="IPR030678">
    <property type="entry name" value="Peptide/Ni-bd"/>
</dbReference>
<dbReference type="InterPro" id="IPR000914">
    <property type="entry name" value="SBP_5_dom"/>
</dbReference>
<evidence type="ECO:0000313" key="6">
    <source>
        <dbReference type="EMBL" id="MFD1193195.1"/>
    </source>
</evidence>
<evidence type="ECO:0000313" key="7">
    <source>
        <dbReference type="Proteomes" id="UP001597151"/>
    </source>
</evidence>
<evidence type="ECO:0000256" key="4">
    <source>
        <dbReference type="ARBA" id="ARBA00022729"/>
    </source>
</evidence>
<gene>
    <name evidence="6" type="ORF">ACFQ3C_00750</name>
</gene>
<accession>A0ABW3T939</accession>
<dbReference type="PANTHER" id="PTHR30290:SF10">
    <property type="entry name" value="PERIPLASMIC OLIGOPEPTIDE-BINDING PROTEIN-RELATED"/>
    <property type="match status" value="1"/>
</dbReference>
<dbReference type="RefSeq" id="WP_380788224.1">
    <property type="nucleotide sequence ID" value="NZ_JBHTKR010000001.1"/>
</dbReference>
<organism evidence="6 7">
    <name type="scientific">Seohaeicola saemankumensis</name>
    <dbReference type="NCBI Taxonomy" id="481181"/>
    <lineage>
        <taxon>Bacteria</taxon>
        <taxon>Pseudomonadati</taxon>
        <taxon>Pseudomonadota</taxon>
        <taxon>Alphaproteobacteria</taxon>
        <taxon>Rhodobacterales</taxon>
        <taxon>Roseobacteraceae</taxon>
        <taxon>Seohaeicola</taxon>
    </lineage>
</organism>
<dbReference type="PROSITE" id="PS51318">
    <property type="entry name" value="TAT"/>
    <property type="match status" value="1"/>
</dbReference>
<proteinExistence type="inferred from homology"/>
<keyword evidence="3" id="KW-0813">Transport</keyword>
<dbReference type="InterPro" id="IPR006311">
    <property type="entry name" value="TAT_signal"/>
</dbReference>
<dbReference type="EMBL" id="JBHTKR010000001">
    <property type="protein sequence ID" value="MFD1193195.1"/>
    <property type="molecule type" value="Genomic_DNA"/>
</dbReference>
<feature type="domain" description="Solute-binding protein family 5" evidence="5">
    <location>
        <begin position="106"/>
        <end position="452"/>
    </location>
</feature>
<dbReference type="InterPro" id="IPR039424">
    <property type="entry name" value="SBP_5"/>
</dbReference>
<dbReference type="Gene3D" id="3.10.105.10">
    <property type="entry name" value="Dipeptide-binding Protein, Domain 3"/>
    <property type="match status" value="1"/>
</dbReference>
<dbReference type="Proteomes" id="UP001597151">
    <property type="component" value="Unassembled WGS sequence"/>
</dbReference>
<dbReference type="Pfam" id="PF00496">
    <property type="entry name" value="SBP_bac_5"/>
    <property type="match status" value="1"/>
</dbReference>
<sequence>MTGKIDKNHIDYLKLRAGLGRMSRREFMGRMGALGVSAAMAGTFYAEAVHAAGPVKGGTLRIGSVGGESTNSLDPAVAASQVPYHNLNQFGESLVNVDENGALDMRLAESVEASADAKTWMFKIRSGVEFHNGKPLTAEDVMRTMERHSNEDSKSGALGIMRGITSMKVEGDMFIVGLDTPNADLPYLMSDYHLMIQPDGGFDNPAAGIGTGPYMLEADEPGVRHLFKKNPNYWDSSRGHVDEVEILVINDTTARMGALQSGQVHIVNRVDPKVAALLDRAPGLSVKNVGGPGHYVFIMHCDTEPFANNDLRLALKYAIDRKDIVDKVLRGYGSVGNDMPINGAYPLFDESIPQREYDPEKAAEHYAKSGHDGSPIVLRVSDVAFPGAVEAAQLFQQTANAAGIPLELKREPGDGYWSEVWNVQPFCASYWGGRPVQDQMYSTAYMSSADWNDTRFKREDFDAKLLQARGELDLAKRKALYSEMGMMVRDEGGLICPMFNDFVEGVSDKVQGWVSDPTGELMSGIASHRVWLSA</sequence>
<comment type="similarity">
    <text evidence="2">Belongs to the bacterial solute-binding protein 5 family.</text>
</comment>
<dbReference type="Gene3D" id="3.40.190.10">
    <property type="entry name" value="Periplasmic binding protein-like II"/>
    <property type="match status" value="1"/>
</dbReference>